<dbReference type="OrthoDB" id="206565at2759"/>
<evidence type="ECO:0000256" key="1">
    <source>
        <dbReference type="SAM" id="MobiDB-lite"/>
    </source>
</evidence>
<reference evidence="2 3" key="1">
    <citation type="journal article" date="2019" name="Commun. Biol.">
        <title>The bagworm genome reveals a unique fibroin gene that provides high tensile strength.</title>
        <authorList>
            <person name="Kono N."/>
            <person name="Nakamura H."/>
            <person name="Ohtoshi R."/>
            <person name="Tomita M."/>
            <person name="Numata K."/>
            <person name="Arakawa K."/>
        </authorList>
    </citation>
    <scope>NUCLEOTIDE SEQUENCE [LARGE SCALE GENOMIC DNA]</scope>
</reference>
<dbReference type="EMBL" id="BGZK01000406">
    <property type="protein sequence ID" value="GBP41782.1"/>
    <property type="molecule type" value="Genomic_DNA"/>
</dbReference>
<organism evidence="2 3">
    <name type="scientific">Eumeta variegata</name>
    <name type="common">Bagworm moth</name>
    <name type="synonym">Eumeta japonica</name>
    <dbReference type="NCBI Taxonomy" id="151549"/>
    <lineage>
        <taxon>Eukaryota</taxon>
        <taxon>Metazoa</taxon>
        <taxon>Ecdysozoa</taxon>
        <taxon>Arthropoda</taxon>
        <taxon>Hexapoda</taxon>
        <taxon>Insecta</taxon>
        <taxon>Pterygota</taxon>
        <taxon>Neoptera</taxon>
        <taxon>Endopterygota</taxon>
        <taxon>Lepidoptera</taxon>
        <taxon>Glossata</taxon>
        <taxon>Ditrysia</taxon>
        <taxon>Tineoidea</taxon>
        <taxon>Psychidae</taxon>
        <taxon>Oiketicinae</taxon>
        <taxon>Eumeta</taxon>
    </lineage>
</organism>
<comment type="caution">
    <text evidence="2">The sequence shown here is derived from an EMBL/GenBank/DDBJ whole genome shotgun (WGS) entry which is preliminary data.</text>
</comment>
<evidence type="ECO:0000313" key="3">
    <source>
        <dbReference type="Proteomes" id="UP000299102"/>
    </source>
</evidence>
<sequence length="102" mass="12261">MENKSRECYIGCTTIVGVSLRDERFHEGIGCYEEIDNESEVGFADIRKKIAEIKIMIFLSGEAERRKEQDKKRNRRQGLKKRRWKHEMETRNQREEKKKKLS</sequence>
<proteinExistence type="predicted"/>
<name>A0A4C1VTW9_EUMVA</name>
<gene>
    <name evidence="2" type="ORF">EVAR_26904_1</name>
</gene>
<accession>A0A4C1VTW9</accession>
<dbReference type="Proteomes" id="UP000299102">
    <property type="component" value="Unassembled WGS sequence"/>
</dbReference>
<feature type="compositionally biased region" description="Basic residues" evidence="1">
    <location>
        <begin position="72"/>
        <end position="85"/>
    </location>
</feature>
<feature type="compositionally biased region" description="Basic and acidic residues" evidence="1">
    <location>
        <begin position="86"/>
        <end position="102"/>
    </location>
</feature>
<protein>
    <submittedName>
        <fullName evidence="2">Uncharacterized protein</fullName>
    </submittedName>
</protein>
<feature type="region of interest" description="Disordered" evidence="1">
    <location>
        <begin position="64"/>
        <end position="102"/>
    </location>
</feature>
<evidence type="ECO:0000313" key="2">
    <source>
        <dbReference type="EMBL" id="GBP41782.1"/>
    </source>
</evidence>
<dbReference type="AlphaFoldDB" id="A0A4C1VTW9"/>
<keyword evidence="3" id="KW-1185">Reference proteome</keyword>